<evidence type="ECO:0000256" key="2">
    <source>
        <dbReference type="HAMAP-Rule" id="MF_01925"/>
    </source>
</evidence>
<evidence type="ECO:0000259" key="5">
    <source>
        <dbReference type="Pfam" id="PF14748"/>
    </source>
</evidence>
<dbReference type="HAMAP" id="MF_01925">
    <property type="entry name" value="P5C_reductase"/>
    <property type="match status" value="1"/>
</dbReference>
<feature type="binding site" evidence="3">
    <location>
        <begin position="6"/>
        <end position="11"/>
    </location>
    <ligand>
        <name>NADP(+)</name>
        <dbReference type="ChEBI" id="CHEBI:58349"/>
    </ligand>
</feature>
<dbReference type="InterPro" id="IPR053790">
    <property type="entry name" value="P5CR-like_CS"/>
</dbReference>
<dbReference type="PANTHER" id="PTHR11645">
    <property type="entry name" value="PYRROLINE-5-CARBOXYLATE REDUCTASE"/>
    <property type="match status" value="1"/>
</dbReference>
<keyword evidence="7" id="KW-1185">Reference proteome</keyword>
<sequence>MNVGFIGIGSMGSLLIDTFIGSGALKPSQITASNRTFSKALCLADRHPGLQAVPSNRDAVINQDLVFLCIKPMEFKTVIDQIRDVVQPQQLIISITSPVMIEQLEESLPCKIAKVIPSITNYMCSGVSLCMYGDRMTDADKIRLTGLLSYISEPLPIDEQHTRVVSDLSSCGPAIMAYLLQRFIDAAVEETGIPHEQARIVASEMLLGTGQLLTAGGMTPEELQNRVAVPGGITAQALALLNHELDGIFNRLIRTTHTKYREDLDRVKVSLYGKEVNGP</sequence>
<dbReference type="UniPathway" id="UPA00098">
    <property type="reaction ID" value="UER00361"/>
</dbReference>
<accession>A0A328U9Q3</accession>
<dbReference type="GO" id="GO:0055129">
    <property type="term" value="P:L-proline biosynthetic process"/>
    <property type="evidence" value="ECO:0007669"/>
    <property type="project" value="UniProtKB-UniRule"/>
</dbReference>
<evidence type="ECO:0000256" key="3">
    <source>
        <dbReference type="PIRSR" id="PIRSR000193-1"/>
    </source>
</evidence>
<name>A0A328U9Q3_9BACL</name>
<dbReference type="InterPro" id="IPR000304">
    <property type="entry name" value="Pyrroline-COOH_reductase"/>
</dbReference>
<organism evidence="6 7">
    <name type="scientific">Paenibacillus montanisoli</name>
    <dbReference type="NCBI Taxonomy" id="2081970"/>
    <lineage>
        <taxon>Bacteria</taxon>
        <taxon>Bacillati</taxon>
        <taxon>Bacillota</taxon>
        <taxon>Bacilli</taxon>
        <taxon>Bacillales</taxon>
        <taxon>Paenibacillaceae</taxon>
        <taxon>Paenibacillus</taxon>
    </lineage>
</organism>
<gene>
    <name evidence="2" type="primary">proC</name>
    <name evidence="6" type="ORF">DL346_15555</name>
</gene>
<dbReference type="Pfam" id="PF14748">
    <property type="entry name" value="P5CR_dimer"/>
    <property type="match status" value="1"/>
</dbReference>
<dbReference type="PROSITE" id="PS00521">
    <property type="entry name" value="P5CR"/>
    <property type="match status" value="1"/>
</dbReference>
<comment type="similarity">
    <text evidence="1 2">Belongs to the pyrroline-5-carboxylate reductase family.</text>
</comment>
<comment type="subcellular location">
    <subcellularLocation>
        <location evidence="2">Cytoplasm</location>
    </subcellularLocation>
</comment>
<feature type="domain" description="Pyrroline-5-carboxylate reductase catalytic N-terminal" evidence="4">
    <location>
        <begin position="3"/>
        <end position="97"/>
    </location>
</feature>
<dbReference type="EMBL" id="QLUW01000002">
    <property type="protein sequence ID" value="RAP76756.1"/>
    <property type="molecule type" value="Genomic_DNA"/>
</dbReference>
<dbReference type="RefSeq" id="WP_112882970.1">
    <property type="nucleotide sequence ID" value="NZ_QLUW01000002.1"/>
</dbReference>
<dbReference type="InterPro" id="IPR036291">
    <property type="entry name" value="NAD(P)-bd_dom_sf"/>
</dbReference>
<comment type="pathway">
    <text evidence="2">Amino-acid biosynthesis; L-proline biosynthesis; L-proline from L-glutamate 5-semialdehyde: step 1/1.</text>
</comment>
<dbReference type="Pfam" id="PF03807">
    <property type="entry name" value="F420_oxidored"/>
    <property type="match status" value="1"/>
</dbReference>
<evidence type="ECO:0000259" key="4">
    <source>
        <dbReference type="Pfam" id="PF03807"/>
    </source>
</evidence>
<dbReference type="GO" id="GO:0005737">
    <property type="term" value="C:cytoplasm"/>
    <property type="evidence" value="ECO:0007669"/>
    <property type="project" value="UniProtKB-SubCell"/>
</dbReference>
<dbReference type="InterPro" id="IPR008927">
    <property type="entry name" value="6-PGluconate_DH-like_C_sf"/>
</dbReference>
<comment type="function">
    <text evidence="2">Catalyzes the reduction of 1-pyrroline-5-carboxylate (PCA) to L-proline.</text>
</comment>
<reference evidence="6 7" key="1">
    <citation type="submission" date="2018-06" db="EMBL/GenBank/DDBJ databases">
        <title>Paenibacillus montanisoli sp. nov., isolated from mountain area soil.</title>
        <authorList>
            <person name="Wu M."/>
        </authorList>
    </citation>
    <scope>NUCLEOTIDE SEQUENCE [LARGE SCALE GENOMIC DNA]</scope>
    <source>
        <strain evidence="6 7">RA17</strain>
    </source>
</reference>
<evidence type="ECO:0000313" key="7">
    <source>
        <dbReference type="Proteomes" id="UP000249260"/>
    </source>
</evidence>
<comment type="caution">
    <text evidence="6">The sequence shown here is derived from an EMBL/GenBank/DDBJ whole genome shotgun (WGS) entry which is preliminary data.</text>
</comment>
<dbReference type="PANTHER" id="PTHR11645:SF51">
    <property type="entry name" value="COME OPERON PROTEIN 4"/>
    <property type="match status" value="1"/>
</dbReference>
<dbReference type="SUPFAM" id="SSF48179">
    <property type="entry name" value="6-phosphogluconate dehydrogenase C-terminal domain-like"/>
    <property type="match status" value="1"/>
</dbReference>
<evidence type="ECO:0000313" key="6">
    <source>
        <dbReference type="EMBL" id="RAP76756.1"/>
    </source>
</evidence>
<dbReference type="EC" id="1.5.1.2" evidence="2"/>
<dbReference type="SUPFAM" id="SSF51735">
    <property type="entry name" value="NAD(P)-binding Rossmann-fold domains"/>
    <property type="match status" value="1"/>
</dbReference>
<evidence type="ECO:0000256" key="1">
    <source>
        <dbReference type="ARBA" id="ARBA00005525"/>
    </source>
</evidence>
<dbReference type="InterPro" id="IPR029036">
    <property type="entry name" value="P5CR_dimer"/>
</dbReference>
<feature type="binding site" evidence="3">
    <location>
        <position position="56"/>
    </location>
    <ligand>
        <name>NADPH</name>
        <dbReference type="ChEBI" id="CHEBI:57783"/>
    </ligand>
</feature>
<dbReference type="AlphaFoldDB" id="A0A328U9Q3"/>
<feature type="domain" description="Pyrroline-5-carboxylate reductase dimerisation" evidence="5">
    <location>
        <begin position="159"/>
        <end position="262"/>
    </location>
</feature>
<dbReference type="Gene3D" id="1.10.3730.10">
    <property type="entry name" value="ProC C-terminal domain-like"/>
    <property type="match status" value="1"/>
</dbReference>
<comment type="catalytic activity">
    <reaction evidence="2">
        <text>L-proline + NAD(+) = (S)-1-pyrroline-5-carboxylate + NADH + 2 H(+)</text>
        <dbReference type="Rhea" id="RHEA:14105"/>
        <dbReference type="ChEBI" id="CHEBI:15378"/>
        <dbReference type="ChEBI" id="CHEBI:17388"/>
        <dbReference type="ChEBI" id="CHEBI:57540"/>
        <dbReference type="ChEBI" id="CHEBI:57945"/>
        <dbReference type="ChEBI" id="CHEBI:60039"/>
        <dbReference type="EC" id="1.5.1.2"/>
    </reaction>
</comment>
<keyword evidence="2" id="KW-0560">Oxidoreductase</keyword>
<dbReference type="InterPro" id="IPR028939">
    <property type="entry name" value="P5C_Rdtase_cat_N"/>
</dbReference>
<proteinExistence type="inferred from homology"/>
<comment type="catalytic activity">
    <reaction evidence="2">
        <text>L-proline + NADP(+) = (S)-1-pyrroline-5-carboxylate + NADPH + 2 H(+)</text>
        <dbReference type="Rhea" id="RHEA:14109"/>
        <dbReference type="ChEBI" id="CHEBI:15378"/>
        <dbReference type="ChEBI" id="CHEBI:17388"/>
        <dbReference type="ChEBI" id="CHEBI:57783"/>
        <dbReference type="ChEBI" id="CHEBI:58349"/>
        <dbReference type="ChEBI" id="CHEBI:60039"/>
        <dbReference type="EC" id="1.5.1.2"/>
    </reaction>
</comment>
<keyword evidence="2 3" id="KW-0521">NADP</keyword>
<protein>
    <recommendedName>
        <fullName evidence="2">Pyrroline-5-carboxylate reductase</fullName>
        <shortName evidence="2">P5C reductase</shortName>
        <shortName evidence="2">P5CR</shortName>
        <ecNumber evidence="2">1.5.1.2</ecNumber>
    </recommendedName>
    <alternativeName>
        <fullName evidence="2">PCA reductase</fullName>
    </alternativeName>
</protein>
<dbReference type="PIRSF" id="PIRSF000193">
    <property type="entry name" value="Pyrrol-5-carb_rd"/>
    <property type="match status" value="1"/>
</dbReference>
<keyword evidence="2" id="KW-0028">Amino-acid biosynthesis</keyword>
<dbReference type="GO" id="GO:0004735">
    <property type="term" value="F:pyrroline-5-carboxylate reductase activity"/>
    <property type="evidence" value="ECO:0007669"/>
    <property type="project" value="UniProtKB-UniRule"/>
</dbReference>
<dbReference type="Proteomes" id="UP000249260">
    <property type="component" value="Unassembled WGS sequence"/>
</dbReference>
<keyword evidence="2" id="KW-0641">Proline biosynthesis</keyword>
<dbReference type="OrthoDB" id="9805754at2"/>
<dbReference type="Gene3D" id="3.40.50.720">
    <property type="entry name" value="NAD(P)-binding Rossmann-like Domain"/>
    <property type="match status" value="1"/>
</dbReference>
<dbReference type="NCBIfam" id="NF005814">
    <property type="entry name" value="PRK07680.1"/>
    <property type="match status" value="1"/>
</dbReference>
<keyword evidence="2" id="KW-0963">Cytoplasm</keyword>